<dbReference type="Proteomes" id="UP000813824">
    <property type="component" value="Unassembled WGS sequence"/>
</dbReference>
<keyword evidence="5" id="KW-0645">Protease</keyword>
<feature type="chain" id="PRO_5035466530" evidence="3">
    <location>
        <begin position="22"/>
        <end position="561"/>
    </location>
</feature>
<gene>
    <name evidence="5" type="ORF">BXZ70DRAFT_994319</name>
</gene>
<dbReference type="PROSITE" id="PS51767">
    <property type="entry name" value="PEPTIDASE_A1"/>
    <property type="match status" value="1"/>
</dbReference>
<dbReference type="Pfam" id="PF00026">
    <property type="entry name" value="Asp"/>
    <property type="match status" value="2"/>
</dbReference>
<dbReference type="GO" id="GO:0004190">
    <property type="term" value="F:aspartic-type endopeptidase activity"/>
    <property type="evidence" value="ECO:0007669"/>
    <property type="project" value="InterPro"/>
</dbReference>
<comment type="similarity">
    <text evidence="1">Belongs to the peptidase A1 family.</text>
</comment>
<keyword evidence="5" id="KW-0378">Hydrolase</keyword>
<keyword evidence="6" id="KW-1185">Reference proteome</keyword>
<sequence length="561" mass="60311">MLIKWFLLFTLLHSIVGDGAAAGEGLHLPLYRTERRRVVKRDSGTAAIGLGDVLDVTYNVLVEIGGVSTPLVLDSGSADLWVISDSCRGSCTAGVPLYPNRTFQEAGMDVHILYGDSHTGTHAFGPIGKDRAGIASLSVQEQYFAAIIDTNTTVLETGSAGILGIGFPPISVLWRQLLQAHLSTQPPSIQQRSNHFPLPRTSTSPFPSFDFLQPHNSRPQGHYLRQVDSLRSSTQVIASFGLYGPLITRMIQQHLLTRPVIATSLQRDTVDIGGNVGLLSIGALLPGISDDALTWVPLRAYSVAEGGLPPPIETPEEVYPLVWEIPMEDVWFNGVKLQRSKLAPPNITLSALIDTGNSLIRGPQDVISEIQSLIGSMTFDCAQPQNLSFQIAGKLFPVDPRDFLHQTFADSVDFCSPALAVTDQPKLGGTGFLFGWSLGDPFLKSVLTAFHYGNLTHPSQDPPRIGLLSTVPSNAGDRLKEVVQEAKEGDGNLIMTSEAAPSGTFLATSTGVGGVPQATAVQPQQPPRAPDTSSSSQYTSLSHLKVLHLIFVTICLCLPFI</sequence>
<evidence type="ECO:0000256" key="1">
    <source>
        <dbReference type="ARBA" id="ARBA00007447"/>
    </source>
</evidence>
<dbReference type="InterPro" id="IPR033121">
    <property type="entry name" value="PEPTIDASE_A1"/>
</dbReference>
<evidence type="ECO:0000313" key="5">
    <source>
        <dbReference type="EMBL" id="KAH8088925.1"/>
    </source>
</evidence>
<dbReference type="InterPro" id="IPR021109">
    <property type="entry name" value="Peptidase_aspartic_dom_sf"/>
</dbReference>
<keyword evidence="3" id="KW-0732">Signal</keyword>
<dbReference type="PANTHER" id="PTHR47966">
    <property type="entry name" value="BETA-SITE APP-CLEAVING ENZYME, ISOFORM A-RELATED"/>
    <property type="match status" value="1"/>
</dbReference>
<comment type="caution">
    <text evidence="5">The sequence shown here is derived from an EMBL/GenBank/DDBJ whole genome shotgun (WGS) entry which is preliminary data.</text>
</comment>
<organism evidence="5 6">
    <name type="scientific">Cristinia sonorae</name>
    <dbReference type="NCBI Taxonomy" id="1940300"/>
    <lineage>
        <taxon>Eukaryota</taxon>
        <taxon>Fungi</taxon>
        <taxon>Dikarya</taxon>
        <taxon>Basidiomycota</taxon>
        <taxon>Agaricomycotina</taxon>
        <taxon>Agaricomycetes</taxon>
        <taxon>Agaricomycetidae</taxon>
        <taxon>Agaricales</taxon>
        <taxon>Pleurotineae</taxon>
        <taxon>Stephanosporaceae</taxon>
        <taxon>Cristinia</taxon>
    </lineage>
</organism>
<dbReference type="EMBL" id="JAEVFJ010000039">
    <property type="protein sequence ID" value="KAH8088925.1"/>
    <property type="molecule type" value="Genomic_DNA"/>
</dbReference>
<reference evidence="5" key="1">
    <citation type="journal article" date="2021" name="New Phytol.">
        <title>Evolutionary innovations through gain and loss of genes in the ectomycorrhizal Boletales.</title>
        <authorList>
            <person name="Wu G."/>
            <person name="Miyauchi S."/>
            <person name="Morin E."/>
            <person name="Kuo A."/>
            <person name="Drula E."/>
            <person name="Varga T."/>
            <person name="Kohler A."/>
            <person name="Feng B."/>
            <person name="Cao Y."/>
            <person name="Lipzen A."/>
            <person name="Daum C."/>
            <person name="Hundley H."/>
            <person name="Pangilinan J."/>
            <person name="Johnson J."/>
            <person name="Barry K."/>
            <person name="LaButti K."/>
            <person name="Ng V."/>
            <person name="Ahrendt S."/>
            <person name="Min B."/>
            <person name="Choi I.G."/>
            <person name="Park H."/>
            <person name="Plett J.M."/>
            <person name="Magnuson J."/>
            <person name="Spatafora J.W."/>
            <person name="Nagy L.G."/>
            <person name="Henrissat B."/>
            <person name="Grigoriev I.V."/>
            <person name="Yang Z.L."/>
            <person name="Xu J."/>
            <person name="Martin F.M."/>
        </authorList>
    </citation>
    <scope>NUCLEOTIDE SEQUENCE</scope>
    <source>
        <strain evidence="5">KKN 215</strain>
    </source>
</reference>
<feature type="domain" description="Peptidase A1" evidence="4">
    <location>
        <begin position="58"/>
        <end position="468"/>
    </location>
</feature>
<accession>A0A8K0UG92</accession>
<evidence type="ECO:0000256" key="2">
    <source>
        <dbReference type="SAM" id="MobiDB-lite"/>
    </source>
</evidence>
<dbReference type="PANTHER" id="PTHR47966:SF51">
    <property type="entry name" value="BETA-SITE APP-CLEAVING ENZYME, ISOFORM A-RELATED"/>
    <property type="match status" value="1"/>
</dbReference>
<feature type="region of interest" description="Disordered" evidence="2">
    <location>
        <begin position="516"/>
        <end position="536"/>
    </location>
</feature>
<dbReference type="CDD" id="cd05471">
    <property type="entry name" value="pepsin_like"/>
    <property type="match status" value="1"/>
</dbReference>
<dbReference type="InterPro" id="IPR001461">
    <property type="entry name" value="Aspartic_peptidase_A1"/>
</dbReference>
<proteinExistence type="inferred from homology"/>
<evidence type="ECO:0000256" key="3">
    <source>
        <dbReference type="SAM" id="SignalP"/>
    </source>
</evidence>
<dbReference type="SUPFAM" id="SSF50630">
    <property type="entry name" value="Acid proteases"/>
    <property type="match status" value="1"/>
</dbReference>
<dbReference type="AlphaFoldDB" id="A0A8K0UG92"/>
<dbReference type="OrthoDB" id="3089at2759"/>
<dbReference type="InterPro" id="IPR034164">
    <property type="entry name" value="Pepsin-like_dom"/>
</dbReference>
<feature type="signal peptide" evidence="3">
    <location>
        <begin position="1"/>
        <end position="21"/>
    </location>
</feature>
<dbReference type="Gene3D" id="2.40.70.10">
    <property type="entry name" value="Acid Proteases"/>
    <property type="match status" value="2"/>
</dbReference>
<evidence type="ECO:0000313" key="6">
    <source>
        <dbReference type="Proteomes" id="UP000813824"/>
    </source>
</evidence>
<protein>
    <submittedName>
        <fullName evidence="5">Acid protease</fullName>
    </submittedName>
</protein>
<dbReference type="GO" id="GO:0006508">
    <property type="term" value="P:proteolysis"/>
    <property type="evidence" value="ECO:0007669"/>
    <property type="project" value="UniProtKB-KW"/>
</dbReference>
<name>A0A8K0UG92_9AGAR</name>
<evidence type="ECO:0000259" key="4">
    <source>
        <dbReference type="PROSITE" id="PS51767"/>
    </source>
</evidence>
<dbReference type="PRINTS" id="PR00792">
    <property type="entry name" value="PEPSIN"/>
</dbReference>